<dbReference type="InterPro" id="IPR038614">
    <property type="entry name" value="GK_N_sf"/>
</dbReference>
<dbReference type="PANTHER" id="PTHR12227">
    <property type="entry name" value="GLYCERATE KINASE"/>
    <property type="match status" value="1"/>
</dbReference>
<organism evidence="3 4">
    <name type="scientific">Alteromonas macleodii</name>
    <name type="common">Pseudoalteromonas macleodii</name>
    <dbReference type="NCBI Taxonomy" id="28108"/>
    <lineage>
        <taxon>Bacteria</taxon>
        <taxon>Pseudomonadati</taxon>
        <taxon>Pseudomonadota</taxon>
        <taxon>Gammaproteobacteria</taxon>
        <taxon>Alteromonadales</taxon>
        <taxon>Alteromonadaceae</taxon>
        <taxon>Alteromonas/Salinimonas group</taxon>
        <taxon>Alteromonas</taxon>
    </lineage>
</organism>
<sequence>MSKTFLLSLYEEAVRVSKPRHCLPSYFSSFDRNQRVCILGAGKAAADMAVEAYNYFGANAYGLVVTRYGYENTQPTGNIEVRLAAHPVPDEHSVEGAKALLSLASKVEPSEDVIFLISGGGSALACAPPENISLDEKLALHKFLLRSGASIEEMNTVRKHVSVIKGGRLAAASKGKNTSLVISDVVGDDPAFIASGLTVQDNTTPEDALAILDKYGFSEASCIRNYLNQALPLPKVSGDYKLVANAQSAIDAAVEKAKAAGWDTEIISYTERGEAQTVAERHAEIALEYKKRGKPILLFSGGELTVTLGDSQGEGGPNQEYLMALARALNSEVGISALAADTDGVDGSKDVAGGYIDENTLAMALQEKLDIDELLKEHDSFGFFDRLNSHIKIGPTRTNVNDFRVISVLS</sequence>
<dbReference type="AlphaFoldDB" id="A0A6T9Y9L4"/>
<dbReference type="InterPro" id="IPR039760">
    <property type="entry name" value="MOFRL_protein"/>
</dbReference>
<dbReference type="PANTHER" id="PTHR12227:SF0">
    <property type="entry name" value="GLYCERATE KINASE"/>
    <property type="match status" value="1"/>
</dbReference>
<dbReference type="Pfam" id="PF05161">
    <property type="entry name" value="MOFRL"/>
    <property type="match status" value="1"/>
</dbReference>
<evidence type="ECO:0000313" key="4">
    <source>
        <dbReference type="Proteomes" id="UP000509458"/>
    </source>
</evidence>
<protein>
    <submittedName>
        <fullName evidence="3">Putative hydroxypyruvate reductase</fullName>
        <ecNumber evidence="3">1.1.1.81</ecNumber>
    </submittedName>
</protein>
<dbReference type="EC" id="1.1.1.81" evidence="3"/>
<feature type="domain" description="MOFRL" evidence="1">
    <location>
        <begin position="297"/>
        <end position="402"/>
    </location>
</feature>
<dbReference type="InterPro" id="IPR007835">
    <property type="entry name" value="MOFRL"/>
</dbReference>
<keyword evidence="3" id="KW-0560">Oxidoreductase</keyword>
<dbReference type="GO" id="GO:0005737">
    <property type="term" value="C:cytoplasm"/>
    <property type="evidence" value="ECO:0007669"/>
    <property type="project" value="TreeGrafter"/>
</dbReference>
<feature type="domain" description="MOFRL-associated" evidence="2">
    <location>
        <begin position="7"/>
        <end position="224"/>
    </location>
</feature>
<dbReference type="RefSeq" id="WP_179984367.1">
    <property type="nucleotide sequence ID" value="NZ_LR812090.1"/>
</dbReference>
<dbReference type="GO" id="GO:0008887">
    <property type="term" value="F:glycerate kinase activity"/>
    <property type="evidence" value="ECO:0007669"/>
    <property type="project" value="InterPro"/>
</dbReference>
<reference evidence="3 4" key="1">
    <citation type="submission" date="2020-06" db="EMBL/GenBank/DDBJ databases">
        <authorList>
            <person name="Duchaud E."/>
        </authorList>
    </citation>
    <scope>NUCLEOTIDE SEQUENCE [LARGE SCALE GENOMIC DNA]</scope>
    <source>
        <strain evidence="3">Alteromonas fortis</strain>
    </source>
</reference>
<dbReference type="Gene3D" id="3.40.1480.10">
    <property type="entry name" value="MOFRL domain"/>
    <property type="match status" value="1"/>
</dbReference>
<dbReference type="EMBL" id="LR812090">
    <property type="protein sequence ID" value="CAB9495100.1"/>
    <property type="molecule type" value="Genomic_DNA"/>
</dbReference>
<dbReference type="InterPro" id="IPR025286">
    <property type="entry name" value="MOFRL_assoc_dom"/>
</dbReference>
<dbReference type="GO" id="GO:0016618">
    <property type="term" value="F:hydroxypyruvate reductase [NAD(P)H] activity"/>
    <property type="evidence" value="ECO:0007669"/>
    <property type="project" value="UniProtKB-EC"/>
</dbReference>
<dbReference type="Proteomes" id="UP000509458">
    <property type="component" value="Chromosome"/>
</dbReference>
<proteinExistence type="predicted"/>
<evidence type="ECO:0000259" key="2">
    <source>
        <dbReference type="Pfam" id="PF13660"/>
    </source>
</evidence>
<dbReference type="SUPFAM" id="SSF82544">
    <property type="entry name" value="GckA/TtuD-like"/>
    <property type="match status" value="1"/>
</dbReference>
<dbReference type="InterPro" id="IPR037035">
    <property type="entry name" value="GK-like_C_sf"/>
</dbReference>
<dbReference type="Gene3D" id="3.40.50.10180">
    <property type="entry name" value="Glycerate kinase, MOFRL-like N-terminal domain"/>
    <property type="match status" value="1"/>
</dbReference>
<accession>A0A6T9Y9L4</accession>
<gene>
    <name evidence="3" type="primary">ttuD</name>
    <name evidence="3" type="ORF">ALFOR1_40493</name>
</gene>
<keyword evidence="3" id="KW-0670">Pyruvate</keyword>
<dbReference type="Pfam" id="PF13660">
    <property type="entry name" value="DUF4147"/>
    <property type="match status" value="1"/>
</dbReference>
<evidence type="ECO:0000313" key="3">
    <source>
        <dbReference type="EMBL" id="CAB9495100.1"/>
    </source>
</evidence>
<evidence type="ECO:0000259" key="1">
    <source>
        <dbReference type="Pfam" id="PF05161"/>
    </source>
</evidence>
<name>A0A6T9Y9L4_ALTMA</name>